<dbReference type="GO" id="GO:0009793">
    <property type="term" value="P:embryo development ending in seed dormancy"/>
    <property type="evidence" value="ECO:0007669"/>
    <property type="project" value="EnsemblPlants"/>
</dbReference>
<evidence type="ECO:0000256" key="6">
    <source>
        <dbReference type="ARBA" id="ARBA00048539"/>
    </source>
</evidence>
<dbReference type="OMA" id="VVNGMCL"/>
<dbReference type="Gene3D" id="3.40.50.620">
    <property type="entry name" value="HUPs"/>
    <property type="match status" value="1"/>
</dbReference>
<feature type="domain" description="tRNA(Ile)-lysidine/2-thiocytidine synthase N-terminal" evidence="7">
    <location>
        <begin position="72"/>
        <end position="283"/>
    </location>
</feature>
<name>B8AFB7_ORYSI</name>
<proteinExistence type="inferred from homology"/>
<dbReference type="Proteomes" id="UP000007015">
    <property type="component" value="Chromosome 2"/>
</dbReference>
<dbReference type="InterPro" id="IPR011063">
    <property type="entry name" value="TilS/TtcA_N"/>
</dbReference>
<dbReference type="SUPFAM" id="SSF52402">
    <property type="entry name" value="Adenine nucleotide alpha hydrolases-like"/>
    <property type="match status" value="1"/>
</dbReference>
<dbReference type="EMBL" id="CM000127">
    <property type="protein sequence ID" value="EEC72884.1"/>
    <property type="molecule type" value="Genomic_DNA"/>
</dbReference>
<dbReference type="GO" id="GO:0009658">
    <property type="term" value="P:chloroplast organization"/>
    <property type="evidence" value="ECO:0007669"/>
    <property type="project" value="EnsemblPlants"/>
</dbReference>
<dbReference type="EC" id="6.3.4.19" evidence="1"/>
<dbReference type="GO" id="GO:0005524">
    <property type="term" value="F:ATP binding"/>
    <property type="evidence" value="ECO:0007669"/>
    <property type="project" value="UniProtKB-KW"/>
</dbReference>
<dbReference type="Gramene" id="BGIOSGA007933-TA">
    <property type="protein sequence ID" value="BGIOSGA007933-PA"/>
    <property type="gene ID" value="BGIOSGA007933"/>
</dbReference>
<evidence type="ECO:0000256" key="5">
    <source>
        <dbReference type="ARBA" id="ARBA00022840"/>
    </source>
</evidence>
<organism evidence="8 9">
    <name type="scientific">Oryza sativa subsp. indica</name>
    <name type="common">Rice</name>
    <dbReference type="NCBI Taxonomy" id="39946"/>
    <lineage>
        <taxon>Eukaryota</taxon>
        <taxon>Viridiplantae</taxon>
        <taxon>Streptophyta</taxon>
        <taxon>Embryophyta</taxon>
        <taxon>Tracheophyta</taxon>
        <taxon>Spermatophyta</taxon>
        <taxon>Magnoliopsida</taxon>
        <taxon>Liliopsida</taxon>
        <taxon>Poales</taxon>
        <taxon>Poaceae</taxon>
        <taxon>BOP clade</taxon>
        <taxon>Oryzoideae</taxon>
        <taxon>Oryzeae</taxon>
        <taxon>Oryzinae</taxon>
        <taxon>Oryza</taxon>
        <taxon>Oryza sativa</taxon>
    </lineage>
</organism>
<dbReference type="Pfam" id="PF01171">
    <property type="entry name" value="ATP_bind_3"/>
    <property type="match status" value="1"/>
</dbReference>
<sequence length="694" mass="77069">MMPLLLLLLLPVRSAPLRRLLLCRCSSSSSSAAAASASSSACPVPASSVLAPYHRAFARRMALAGVHPHHRVAVGVSGGPDSMALCVLAAAWKKAGEGREQEDEGEGGVSGFVDGLLGVVVDHGLRPESADEAQLVRDRVRGMGVVCEIATCEWPNGRPKLGHIQEAAREMRYQKLLDICIKQRIAVLLIAHHSDDQAELFVLRLSRNSGVLGLAGTAFVSQLFAPNLKYDGDNFSRYGVILVRPMLEFSKDDMYKICQGSNHLWVEDPTNNSLLYVRNRIRASLRSLSIEGTFQSELHKLIYACRLTRAFIDNACSMVLKKSLTIMEHGYAVIDLEKLDPHNVDDLFLSRYLAYVLQFVSQRHRPLRGRSAQLLIDYIRTIPCKAALSVAGCYLCAVPRSKGTKVLVCCSVDLMESSSVHMSYKCSYVKQPPPVSEINQIVTEARIYSDQFRQNCPNTPFPSSKFSTDVLNKAKDLKLIGDCTLEKLNYLQTDEHQKFITTKEHGQEQYLEKTSFPYLEVLNLWPGETCHFMGRFLITWRTSEVVVNGMCLHDSQKHTCQYCMVNQDGSLAIRHMFDTDWLFLAEVCKIHSLEENKNYSNALCDKLEDAKLVQHSRYLQLSAMKSLQILRSIPAPARRMLPVLTNSQGAVLSIPCQPGVAEAIATFGTRQVEMKVPLDHCEGNFVSAGGGSSA</sequence>
<keyword evidence="9" id="KW-1185">Reference proteome</keyword>
<dbReference type="InterPro" id="IPR012094">
    <property type="entry name" value="tRNA_Ile_lys_synt"/>
</dbReference>
<keyword evidence="5" id="KW-0067">ATP-binding</keyword>
<keyword evidence="2" id="KW-0436">Ligase</keyword>
<dbReference type="AlphaFoldDB" id="B8AFB7"/>
<dbReference type="GO" id="GO:0032267">
    <property type="term" value="F:tRNA(Ile)-lysidine synthase activity"/>
    <property type="evidence" value="ECO:0007669"/>
    <property type="project" value="UniProtKB-EC"/>
</dbReference>
<evidence type="ECO:0000256" key="4">
    <source>
        <dbReference type="ARBA" id="ARBA00022741"/>
    </source>
</evidence>
<dbReference type="GO" id="GO:0008033">
    <property type="term" value="P:tRNA processing"/>
    <property type="evidence" value="ECO:0007669"/>
    <property type="project" value="UniProtKB-KW"/>
</dbReference>
<dbReference type="CDD" id="cd01992">
    <property type="entry name" value="TilS_N"/>
    <property type="match status" value="1"/>
</dbReference>
<evidence type="ECO:0000256" key="3">
    <source>
        <dbReference type="ARBA" id="ARBA00022694"/>
    </source>
</evidence>
<keyword evidence="4" id="KW-0547">Nucleotide-binding</keyword>
<dbReference type="PANTHER" id="PTHR43033:SF5">
    <property type="entry name" value="TRNA(ILE)-LYSIDINE SYNTHETASE"/>
    <property type="match status" value="1"/>
</dbReference>
<dbReference type="NCBIfam" id="TIGR02432">
    <property type="entry name" value="lysidine_TilS_N"/>
    <property type="match status" value="1"/>
</dbReference>
<accession>B8AFB7</accession>
<keyword evidence="3" id="KW-0819">tRNA processing</keyword>
<dbReference type="InterPro" id="IPR012795">
    <property type="entry name" value="tRNA_Ile_lys_synt_N"/>
</dbReference>
<comment type="catalytic activity">
    <reaction evidence="6">
        <text>cytidine(34) in tRNA(Ile2) + L-lysine + ATP = lysidine(34) in tRNA(Ile2) + AMP + diphosphate + H(+)</text>
        <dbReference type="Rhea" id="RHEA:43744"/>
        <dbReference type="Rhea" id="RHEA-COMP:10625"/>
        <dbReference type="Rhea" id="RHEA-COMP:10670"/>
        <dbReference type="ChEBI" id="CHEBI:15378"/>
        <dbReference type="ChEBI" id="CHEBI:30616"/>
        <dbReference type="ChEBI" id="CHEBI:32551"/>
        <dbReference type="ChEBI" id="CHEBI:33019"/>
        <dbReference type="ChEBI" id="CHEBI:82748"/>
        <dbReference type="ChEBI" id="CHEBI:83665"/>
        <dbReference type="ChEBI" id="CHEBI:456215"/>
        <dbReference type="EC" id="6.3.4.19"/>
    </reaction>
</comment>
<dbReference type="PANTHER" id="PTHR43033">
    <property type="entry name" value="TRNA(ILE)-LYSIDINE SYNTHASE-RELATED"/>
    <property type="match status" value="1"/>
</dbReference>
<dbReference type="STRING" id="39946.B8AFB7"/>
<evidence type="ECO:0000313" key="8">
    <source>
        <dbReference type="EMBL" id="EEC72884.1"/>
    </source>
</evidence>
<dbReference type="GO" id="GO:0010098">
    <property type="term" value="P:suspensor development"/>
    <property type="evidence" value="ECO:0007669"/>
    <property type="project" value="EnsemblPlants"/>
</dbReference>
<dbReference type="HAMAP" id="MF_01161">
    <property type="entry name" value="tRNA_Ile_lys_synt"/>
    <property type="match status" value="1"/>
</dbReference>
<evidence type="ECO:0000313" key="9">
    <source>
        <dbReference type="Proteomes" id="UP000007015"/>
    </source>
</evidence>
<protein>
    <recommendedName>
        <fullName evidence="1">tRNA(Ile)-lysidine synthetase</fullName>
        <ecNumber evidence="1">6.3.4.19</ecNumber>
    </recommendedName>
</protein>
<gene>
    <name evidence="8" type="ORF">OsI_06667</name>
</gene>
<evidence type="ECO:0000256" key="1">
    <source>
        <dbReference type="ARBA" id="ARBA00013267"/>
    </source>
</evidence>
<evidence type="ECO:0000256" key="2">
    <source>
        <dbReference type="ARBA" id="ARBA00022598"/>
    </source>
</evidence>
<dbReference type="InterPro" id="IPR014729">
    <property type="entry name" value="Rossmann-like_a/b/a_fold"/>
</dbReference>
<dbReference type="HOGENOM" id="CLU_026882_0_0_1"/>
<reference evidence="8 9" key="1">
    <citation type="journal article" date="2005" name="PLoS Biol.">
        <title>The genomes of Oryza sativa: a history of duplications.</title>
        <authorList>
            <person name="Yu J."/>
            <person name="Wang J."/>
            <person name="Lin W."/>
            <person name="Li S."/>
            <person name="Li H."/>
            <person name="Zhou J."/>
            <person name="Ni P."/>
            <person name="Dong W."/>
            <person name="Hu S."/>
            <person name="Zeng C."/>
            <person name="Zhang J."/>
            <person name="Zhang Y."/>
            <person name="Li R."/>
            <person name="Xu Z."/>
            <person name="Li S."/>
            <person name="Li X."/>
            <person name="Zheng H."/>
            <person name="Cong L."/>
            <person name="Lin L."/>
            <person name="Yin J."/>
            <person name="Geng J."/>
            <person name="Li G."/>
            <person name="Shi J."/>
            <person name="Liu J."/>
            <person name="Lv H."/>
            <person name="Li J."/>
            <person name="Wang J."/>
            <person name="Deng Y."/>
            <person name="Ran L."/>
            <person name="Shi X."/>
            <person name="Wang X."/>
            <person name="Wu Q."/>
            <person name="Li C."/>
            <person name="Ren X."/>
            <person name="Wang J."/>
            <person name="Wang X."/>
            <person name="Li D."/>
            <person name="Liu D."/>
            <person name="Zhang X."/>
            <person name="Ji Z."/>
            <person name="Zhao W."/>
            <person name="Sun Y."/>
            <person name="Zhang Z."/>
            <person name="Bao J."/>
            <person name="Han Y."/>
            <person name="Dong L."/>
            <person name="Ji J."/>
            <person name="Chen P."/>
            <person name="Wu S."/>
            <person name="Liu J."/>
            <person name="Xiao Y."/>
            <person name="Bu D."/>
            <person name="Tan J."/>
            <person name="Yang L."/>
            <person name="Ye C."/>
            <person name="Zhang J."/>
            <person name="Xu J."/>
            <person name="Zhou Y."/>
            <person name="Yu Y."/>
            <person name="Zhang B."/>
            <person name="Zhuang S."/>
            <person name="Wei H."/>
            <person name="Liu B."/>
            <person name="Lei M."/>
            <person name="Yu H."/>
            <person name="Li Y."/>
            <person name="Xu H."/>
            <person name="Wei S."/>
            <person name="He X."/>
            <person name="Fang L."/>
            <person name="Zhang Z."/>
            <person name="Zhang Y."/>
            <person name="Huang X."/>
            <person name="Su Z."/>
            <person name="Tong W."/>
            <person name="Li J."/>
            <person name="Tong Z."/>
            <person name="Li S."/>
            <person name="Ye J."/>
            <person name="Wang L."/>
            <person name="Fang L."/>
            <person name="Lei T."/>
            <person name="Chen C."/>
            <person name="Chen H."/>
            <person name="Xu Z."/>
            <person name="Li H."/>
            <person name="Huang H."/>
            <person name="Zhang F."/>
            <person name="Xu H."/>
            <person name="Li N."/>
            <person name="Zhao C."/>
            <person name="Li S."/>
            <person name="Dong L."/>
            <person name="Huang Y."/>
            <person name="Li L."/>
            <person name="Xi Y."/>
            <person name="Qi Q."/>
            <person name="Li W."/>
            <person name="Zhang B."/>
            <person name="Hu W."/>
            <person name="Zhang Y."/>
            <person name="Tian X."/>
            <person name="Jiao Y."/>
            <person name="Liang X."/>
            <person name="Jin J."/>
            <person name="Gao L."/>
            <person name="Zheng W."/>
            <person name="Hao B."/>
            <person name="Liu S."/>
            <person name="Wang W."/>
            <person name="Yuan L."/>
            <person name="Cao M."/>
            <person name="McDermott J."/>
            <person name="Samudrala R."/>
            <person name="Wang J."/>
            <person name="Wong G.K."/>
            <person name="Yang H."/>
        </authorList>
    </citation>
    <scope>NUCLEOTIDE SEQUENCE [LARGE SCALE GENOMIC DNA]</scope>
    <source>
        <strain evidence="9">cv. 93-11</strain>
    </source>
</reference>
<evidence type="ECO:0000259" key="7">
    <source>
        <dbReference type="Pfam" id="PF01171"/>
    </source>
</evidence>